<dbReference type="PROSITE" id="PS00028">
    <property type="entry name" value="ZINC_FINGER_C2H2_1"/>
    <property type="match status" value="1"/>
</dbReference>
<dbReference type="GO" id="GO:0008270">
    <property type="term" value="F:zinc ion binding"/>
    <property type="evidence" value="ECO:0007669"/>
    <property type="project" value="UniProtKB-KW"/>
</dbReference>
<accession>A0A8X6Q686</accession>
<sequence length="357" mass="40972">MEFRCDYCNEVFYSIEHYLRHKYITHDGPKLRPLIFDDRLTWQSFLERFAAWSKWELANRSTRRQVNANERVDTPAKDDNLYFGEVHFNQIPIRQGILTQGGTSSSVFDRIERHNYSQLSGQQMHQQINTNQLHWAPSSHRMESYNLQMRPGTSSTVTFSGIPHLNRPTLTGFSSLLTHTQNPIQPSIVNRSTTNCMKSNENSVAIFREPLSTEVRYAESSFAKQAQYHNIRKHYASESHPEKNLVEFKKQHLNSKCSVQSLNNQTALHTEDHIENLPSDSHASQTKLKGKSRSAQRSETQTGKKSHISVTVFLVKMSGNTFLPSMCGLKSKFKLRPVCRSAINLSMGRSLNSHMLA</sequence>
<evidence type="ECO:0000259" key="3">
    <source>
        <dbReference type="PROSITE" id="PS50157"/>
    </source>
</evidence>
<feature type="region of interest" description="Disordered" evidence="2">
    <location>
        <begin position="274"/>
        <end position="303"/>
    </location>
</feature>
<comment type="caution">
    <text evidence="4">The sequence shown here is derived from an EMBL/GenBank/DDBJ whole genome shotgun (WGS) entry which is preliminary data.</text>
</comment>
<organism evidence="4 5">
    <name type="scientific">Nephila pilipes</name>
    <name type="common">Giant wood spider</name>
    <name type="synonym">Nephila maculata</name>
    <dbReference type="NCBI Taxonomy" id="299642"/>
    <lineage>
        <taxon>Eukaryota</taxon>
        <taxon>Metazoa</taxon>
        <taxon>Ecdysozoa</taxon>
        <taxon>Arthropoda</taxon>
        <taxon>Chelicerata</taxon>
        <taxon>Arachnida</taxon>
        <taxon>Araneae</taxon>
        <taxon>Araneomorphae</taxon>
        <taxon>Entelegynae</taxon>
        <taxon>Araneoidea</taxon>
        <taxon>Nephilidae</taxon>
        <taxon>Nephila</taxon>
    </lineage>
</organism>
<keyword evidence="1" id="KW-0862">Zinc</keyword>
<keyword evidence="1" id="KW-0863">Zinc-finger</keyword>
<keyword evidence="5" id="KW-1185">Reference proteome</keyword>
<keyword evidence="1" id="KW-0479">Metal-binding</keyword>
<dbReference type="Proteomes" id="UP000887013">
    <property type="component" value="Unassembled WGS sequence"/>
</dbReference>
<evidence type="ECO:0000313" key="5">
    <source>
        <dbReference type="Proteomes" id="UP000887013"/>
    </source>
</evidence>
<dbReference type="InterPro" id="IPR013087">
    <property type="entry name" value="Znf_C2H2_type"/>
</dbReference>
<evidence type="ECO:0000256" key="2">
    <source>
        <dbReference type="SAM" id="MobiDB-lite"/>
    </source>
</evidence>
<dbReference type="AlphaFoldDB" id="A0A8X6Q686"/>
<evidence type="ECO:0000256" key="1">
    <source>
        <dbReference type="PROSITE-ProRule" id="PRU00042"/>
    </source>
</evidence>
<feature type="compositionally biased region" description="Polar residues" evidence="2">
    <location>
        <begin position="278"/>
        <end position="287"/>
    </location>
</feature>
<dbReference type="EMBL" id="BMAW01077923">
    <property type="protein sequence ID" value="GFU08760.1"/>
    <property type="molecule type" value="Genomic_DNA"/>
</dbReference>
<reference evidence="4" key="1">
    <citation type="submission" date="2020-08" db="EMBL/GenBank/DDBJ databases">
        <title>Multicomponent nature underlies the extraordinary mechanical properties of spider dragline silk.</title>
        <authorList>
            <person name="Kono N."/>
            <person name="Nakamura H."/>
            <person name="Mori M."/>
            <person name="Yoshida Y."/>
            <person name="Ohtoshi R."/>
            <person name="Malay A.D."/>
            <person name="Moran D.A.P."/>
            <person name="Tomita M."/>
            <person name="Numata K."/>
            <person name="Arakawa K."/>
        </authorList>
    </citation>
    <scope>NUCLEOTIDE SEQUENCE</scope>
</reference>
<name>A0A8X6Q686_NEPPI</name>
<dbReference type="PROSITE" id="PS50157">
    <property type="entry name" value="ZINC_FINGER_C2H2_2"/>
    <property type="match status" value="1"/>
</dbReference>
<protein>
    <recommendedName>
        <fullName evidence="3">C2H2-type domain-containing protein</fullName>
    </recommendedName>
</protein>
<gene>
    <name evidence="4" type="ORF">NPIL_101681</name>
</gene>
<evidence type="ECO:0000313" key="4">
    <source>
        <dbReference type="EMBL" id="GFU08760.1"/>
    </source>
</evidence>
<feature type="domain" description="C2H2-type" evidence="3">
    <location>
        <begin position="3"/>
        <end position="31"/>
    </location>
</feature>
<proteinExistence type="predicted"/>